<feature type="compositionally biased region" description="Basic and acidic residues" evidence="1">
    <location>
        <begin position="366"/>
        <end position="376"/>
    </location>
</feature>
<dbReference type="GeneID" id="87836875"/>
<gene>
    <name evidence="2" type="ORF">B0H64DRAFT_24680</name>
</gene>
<dbReference type="RefSeq" id="XP_062664348.1">
    <property type="nucleotide sequence ID" value="XM_062799927.1"/>
</dbReference>
<name>A0AAE0HQM1_9PEZI</name>
<feature type="compositionally biased region" description="Low complexity" evidence="1">
    <location>
        <begin position="306"/>
        <end position="329"/>
    </location>
</feature>
<keyword evidence="3" id="KW-1185">Reference proteome</keyword>
<evidence type="ECO:0000256" key="1">
    <source>
        <dbReference type="SAM" id="MobiDB-lite"/>
    </source>
</evidence>
<evidence type="ECO:0000313" key="3">
    <source>
        <dbReference type="Proteomes" id="UP001278766"/>
    </source>
</evidence>
<feature type="region of interest" description="Disordered" evidence="1">
    <location>
        <begin position="280"/>
        <end position="403"/>
    </location>
</feature>
<proteinExistence type="predicted"/>
<reference evidence="2" key="1">
    <citation type="journal article" date="2023" name="Mol. Phylogenet. Evol.">
        <title>Genome-scale phylogeny and comparative genomics of the fungal order Sordariales.</title>
        <authorList>
            <person name="Hensen N."/>
            <person name="Bonometti L."/>
            <person name="Westerberg I."/>
            <person name="Brannstrom I.O."/>
            <person name="Guillou S."/>
            <person name="Cros-Aarteil S."/>
            <person name="Calhoun S."/>
            <person name="Haridas S."/>
            <person name="Kuo A."/>
            <person name="Mondo S."/>
            <person name="Pangilinan J."/>
            <person name="Riley R."/>
            <person name="LaButti K."/>
            <person name="Andreopoulos B."/>
            <person name="Lipzen A."/>
            <person name="Chen C."/>
            <person name="Yan M."/>
            <person name="Daum C."/>
            <person name="Ng V."/>
            <person name="Clum A."/>
            <person name="Steindorff A."/>
            <person name="Ohm R.A."/>
            <person name="Martin F."/>
            <person name="Silar P."/>
            <person name="Natvig D.O."/>
            <person name="Lalanne C."/>
            <person name="Gautier V."/>
            <person name="Ament-Velasquez S.L."/>
            <person name="Kruys A."/>
            <person name="Hutchinson M.I."/>
            <person name="Powell A.J."/>
            <person name="Barry K."/>
            <person name="Miller A.N."/>
            <person name="Grigoriev I.V."/>
            <person name="Debuchy R."/>
            <person name="Gladieux P."/>
            <person name="Hiltunen Thoren M."/>
            <person name="Johannesson H."/>
        </authorList>
    </citation>
    <scope>NUCLEOTIDE SEQUENCE</scope>
    <source>
        <strain evidence="2">CBS 168.71</strain>
    </source>
</reference>
<feature type="compositionally biased region" description="Low complexity" evidence="1">
    <location>
        <begin position="102"/>
        <end position="114"/>
    </location>
</feature>
<feature type="region of interest" description="Disordered" evidence="1">
    <location>
        <begin position="149"/>
        <end position="214"/>
    </location>
</feature>
<feature type="region of interest" description="Disordered" evidence="1">
    <location>
        <begin position="90"/>
        <end position="114"/>
    </location>
</feature>
<feature type="compositionally biased region" description="Basic and acidic residues" evidence="1">
    <location>
        <begin position="287"/>
        <end position="299"/>
    </location>
</feature>
<accession>A0AAE0HQM1</accession>
<protein>
    <submittedName>
        <fullName evidence="2">Uncharacterized protein</fullName>
    </submittedName>
</protein>
<evidence type="ECO:0000313" key="2">
    <source>
        <dbReference type="EMBL" id="KAK3300834.1"/>
    </source>
</evidence>
<comment type="caution">
    <text evidence="2">The sequence shown here is derived from an EMBL/GenBank/DDBJ whole genome shotgun (WGS) entry which is preliminary data.</text>
</comment>
<dbReference type="EMBL" id="JAUEPN010000001">
    <property type="protein sequence ID" value="KAK3300834.1"/>
    <property type="molecule type" value="Genomic_DNA"/>
</dbReference>
<organism evidence="2 3">
    <name type="scientific">Chaetomium fimeti</name>
    <dbReference type="NCBI Taxonomy" id="1854472"/>
    <lineage>
        <taxon>Eukaryota</taxon>
        <taxon>Fungi</taxon>
        <taxon>Dikarya</taxon>
        <taxon>Ascomycota</taxon>
        <taxon>Pezizomycotina</taxon>
        <taxon>Sordariomycetes</taxon>
        <taxon>Sordariomycetidae</taxon>
        <taxon>Sordariales</taxon>
        <taxon>Chaetomiaceae</taxon>
        <taxon>Chaetomium</taxon>
    </lineage>
</organism>
<dbReference type="AlphaFoldDB" id="A0AAE0HQM1"/>
<sequence length="501" mass="55374">MAAVAPMDLVVRNDPASIPLRCTLCPKKPGFSDLSHLLTHISSKSHLAHRFKAELKARDDRVALDEVRQYDNWCEQYGINALLAERMAAKEQKKTGRRGRQSNSASNKSDAAASLDQDLVKPDPDEYIDPLAAAGHWATLPGHFQDGHHGHFDNSNYPTPFLKRSRSDLSVPSTPENDTRAKYYRRWPSEAETADSVPVSDLPSESTEFDDENDASKLKGVRYPGMGLFDSADEIQKRMRNQRKDDSVLKQMEETSSGIVPNEFVWAEDGEFQRIRDIYATPSIEGSPDRKFEDCDAPKPKRGRRSAAAVASGTVRTRASARLTRQTTSRSRRTRHDDNVEVSGSVDSYDIFRDPPKHSAAQAESSPRDSGFELRRRPALQSLNSNLSLTSATQKPTKPVSYVSAQESSTSLFTSQPPSSTSNYFQQQTMGAGTFNPLCVQGRGGYYNPYGFPSFGNETKPPATNFQAINAMNLGNMSFNAFGGPFASDSAHGGVDQEFDL</sequence>
<dbReference type="Proteomes" id="UP001278766">
    <property type="component" value="Unassembled WGS sequence"/>
</dbReference>
<reference evidence="2" key="2">
    <citation type="submission" date="2023-06" db="EMBL/GenBank/DDBJ databases">
        <authorList>
            <consortium name="Lawrence Berkeley National Laboratory"/>
            <person name="Haridas S."/>
            <person name="Hensen N."/>
            <person name="Bonometti L."/>
            <person name="Westerberg I."/>
            <person name="Brannstrom I.O."/>
            <person name="Guillou S."/>
            <person name="Cros-Aarteil S."/>
            <person name="Calhoun S."/>
            <person name="Kuo A."/>
            <person name="Mondo S."/>
            <person name="Pangilinan J."/>
            <person name="Riley R."/>
            <person name="Labutti K."/>
            <person name="Andreopoulos B."/>
            <person name="Lipzen A."/>
            <person name="Chen C."/>
            <person name="Yanf M."/>
            <person name="Daum C."/>
            <person name="Ng V."/>
            <person name="Clum A."/>
            <person name="Steindorff A."/>
            <person name="Ohm R."/>
            <person name="Martin F."/>
            <person name="Silar P."/>
            <person name="Natvig D."/>
            <person name="Lalanne C."/>
            <person name="Gautier V."/>
            <person name="Ament-Velasquez S.L."/>
            <person name="Kruys A."/>
            <person name="Hutchinson M.I."/>
            <person name="Powell A.J."/>
            <person name="Barry K."/>
            <person name="Miller A.N."/>
            <person name="Grigoriev I.V."/>
            <person name="Debuchy R."/>
            <person name="Gladieux P."/>
            <person name="Thoren M.H."/>
            <person name="Johannesson H."/>
        </authorList>
    </citation>
    <scope>NUCLEOTIDE SEQUENCE</scope>
    <source>
        <strain evidence="2">CBS 168.71</strain>
    </source>
</reference>
<feature type="compositionally biased region" description="Low complexity" evidence="1">
    <location>
        <begin position="379"/>
        <end position="394"/>
    </location>
</feature>